<reference evidence="2" key="1">
    <citation type="submission" date="2021-02" db="EMBL/GenBank/DDBJ databases">
        <authorList>
            <person name="Nowell W R."/>
        </authorList>
    </citation>
    <scope>NUCLEOTIDE SEQUENCE</scope>
</reference>
<comment type="caution">
    <text evidence="2">The sequence shown here is derived from an EMBL/GenBank/DDBJ whole genome shotgun (WGS) entry which is preliminary data.</text>
</comment>
<keyword evidence="1" id="KW-0472">Membrane</keyword>
<keyword evidence="1" id="KW-1133">Transmembrane helix</keyword>
<dbReference type="EMBL" id="CAJNYT010005773">
    <property type="protein sequence ID" value="CAF3774326.1"/>
    <property type="molecule type" value="Genomic_DNA"/>
</dbReference>
<sequence length="68" mass="7552">MEPSSEMLGLVKAWPLLAVGLSCIALVSVVTITICIALVSVVTITMYIKYVILNRNHYHVSNEDNQYI</sequence>
<organism evidence="2 3">
    <name type="scientific">Rotaria socialis</name>
    <dbReference type="NCBI Taxonomy" id="392032"/>
    <lineage>
        <taxon>Eukaryota</taxon>
        <taxon>Metazoa</taxon>
        <taxon>Spiralia</taxon>
        <taxon>Gnathifera</taxon>
        <taxon>Rotifera</taxon>
        <taxon>Eurotatoria</taxon>
        <taxon>Bdelloidea</taxon>
        <taxon>Philodinida</taxon>
        <taxon>Philodinidae</taxon>
        <taxon>Rotaria</taxon>
    </lineage>
</organism>
<dbReference type="AlphaFoldDB" id="A0A818ZTK1"/>
<dbReference type="Proteomes" id="UP000663872">
    <property type="component" value="Unassembled WGS sequence"/>
</dbReference>
<name>A0A818ZTK1_9BILA</name>
<evidence type="ECO:0000313" key="2">
    <source>
        <dbReference type="EMBL" id="CAF3774326.1"/>
    </source>
</evidence>
<protein>
    <submittedName>
        <fullName evidence="2">Uncharacterized protein</fullName>
    </submittedName>
</protein>
<gene>
    <name evidence="2" type="ORF">GRG538_LOCUS32682</name>
</gene>
<accession>A0A818ZTK1</accession>
<proteinExistence type="predicted"/>
<evidence type="ECO:0000256" key="1">
    <source>
        <dbReference type="SAM" id="Phobius"/>
    </source>
</evidence>
<evidence type="ECO:0000313" key="3">
    <source>
        <dbReference type="Proteomes" id="UP000663872"/>
    </source>
</evidence>
<keyword evidence="1" id="KW-0812">Transmembrane</keyword>
<feature type="transmembrane region" description="Helical" evidence="1">
    <location>
        <begin position="16"/>
        <end position="48"/>
    </location>
</feature>